<accession>A0A1R2AZ34</accession>
<gene>
    <name evidence="2" type="ORF">SteCoe_32451</name>
</gene>
<feature type="transmembrane region" description="Helical" evidence="1">
    <location>
        <begin position="103"/>
        <end position="121"/>
    </location>
</feature>
<evidence type="ECO:0000313" key="3">
    <source>
        <dbReference type="Proteomes" id="UP000187209"/>
    </source>
</evidence>
<reference evidence="2 3" key="1">
    <citation type="submission" date="2016-11" db="EMBL/GenBank/DDBJ databases">
        <title>The macronuclear genome of Stentor coeruleus: a giant cell with tiny introns.</title>
        <authorList>
            <person name="Slabodnick M."/>
            <person name="Ruby J.G."/>
            <person name="Reiff S.B."/>
            <person name="Swart E.C."/>
            <person name="Gosai S."/>
            <person name="Prabakaran S."/>
            <person name="Witkowska E."/>
            <person name="Larue G.E."/>
            <person name="Fisher S."/>
            <person name="Freeman R.M."/>
            <person name="Gunawardena J."/>
            <person name="Chu W."/>
            <person name="Stover N.A."/>
            <person name="Gregory B.D."/>
            <person name="Nowacki M."/>
            <person name="Derisi J."/>
            <person name="Roy S.W."/>
            <person name="Marshall W.F."/>
            <person name="Sood P."/>
        </authorList>
    </citation>
    <scope>NUCLEOTIDE SEQUENCE [LARGE SCALE GENOMIC DNA]</scope>
    <source>
        <strain evidence="2">WM001</strain>
    </source>
</reference>
<proteinExistence type="predicted"/>
<keyword evidence="1" id="KW-1133">Transmembrane helix</keyword>
<protein>
    <submittedName>
        <fullName evidence="2">Uncharacterized protein</fullName>
    </submittedName>
</protein>
<keyword evidence="1" id="KW-0812">Transmembrane</keyword>
<keyword evidence="3" id="KW-1185">Reference proteome</keyword>
<name>A0A1R2AZ34_9CILI</name>
<sequence length="181" mass="21234">MVKCISKRANVNFSEHTYTIFDEFYSNYHIKSMISEEKYRNSLLKSLIMLMKTPPKIQIQANSQESTNKTILQSYLSLRLKSLHLRFSTRNILSKVSVLFQKSYFPLLFYLACTILFALPIDTLCRKLGFRCCTNFNHMAFCHSKWKEMELYSLTKVPEFYGVRPVTSYNLSSIANEVFNN</sequence>
<keyword evidence="1" id="KW-0472">Membrane</keyword>
<dbReference type="EMBL" id="MPUH01001163">
    <property type="protein sequence ID" value="OMJ69747.1"/>
    <property type="molecule type" value="Genomic_DNA"/>
</dbReference>
<comment type="caution">
    <text evidence="2">The sequence shown here is derived from an EMBL/GenBank/DDBJ whole genome shotgun (WGS) entry which is preliminary data.</text>
</comment>
<organism evidence="2 3">
    <name type="scientific">Stentor coeruleus</name>
    <dbReference type="NCBI Taxonomy" id="5963"/>
    <lineage>
        <taxon>Eukaryota</taxon>
        <taxon>Sar</taxon>
        <taxon>Alveolata</taxon>
        <taxon>Ciliophora</taxon>
        <taxon>Postciliodesmatophora</taxon>
        <taxon>Heterotrichea</taxon>
        <taxon>Heterotrichida</taxon>
        <taxon>Stentoridae</taxon>
        <taxon>Stentor</taxon>
    </lineage>
</organism>
<evidence type="ECO:0000256" key="1">
    <source>
        <dbReference type="SAM" id="Phobius"/>
    </source>
</evidence>
<dbReference type="Proteomes" id="UP000187209">
    <property type="component" value="Unassembled WGS sequence"/>
</dbReference>
<evidence type="ECO:0000313" key="2">
    <source>
        <dbReference type="EMBL" id="OMJ69747.1"/>
    </source>
</evidence>
<dbReference type="AlphaFoldDB" id="A0A1R2AZ34"/>